<sequence>MMSHGAAIALRMKRLALDHITVVEADPAALARIARATGCDGICLFLHAMEVLPQMPAFDLRSDPAARRDVARVMEDLGVGLDVAYPFTLSGRTDIADFAGAMDCAAELGAGMLNVLLYDRDPARRADVFGQFCEMARAFGHKVAVEFYPPSRVPSLAAALELVRAVGRPGDVGINVDLLHLMRSGGTIRELAAVPADFVLYGQVADGPAQAPADPEREASSARLLCGEGDFDVIAFVKALPVDCSVSIEIPRDAAIGTETPMVRASRAVESLRTAVC</sequence>
<evidence type="ECO:0000313" key="3">
    <source>
        <dbReference type="Proteomes" id="UP000009134"/>
    </source>
</evidence>
<geneLocation type="plasmid" evidence="2 3">
    <name>pNL2</name>
</geneLocation>
<dbReference type="InterPro" id="IPR013022">
    <property type="entry name" value="Xyl_isomerase-like_TIM-brl"/>
</dbReference>
<gene>
    <name evidence="2" type="ordered locus">Saro_3684</name>
</gene>
<dbReference type="eggNOG" id="COG1082">
    <property type="taxonomic scope" value="Bacteria"/>
</dbReference>
<name>A4XF32_NOVAD</name>
<feature type="domain" description="Xylose isomerase-like TIM barrel" evidence="1">
    <location>
        <begin position="32"/>
        <end position="260"/>
    </location>
</feature>
<reference evidence="2 3" key="1">
    <citation type="submission" date="2007-04" db="EMBL/GenBank/DDBJ databases">
        <title>Complete sequence of plasmid pNL2 of Novosphingobium aromaticivorans DSM 12444.</title>
        <authorList>
            <consortium name="US DOE Joint Genome Institute"/>
            <person name="Copeland A."/>
            <person name="Lucas S."/>
            <person name="Lapidus A."/>
            <person name="Barry K."/>
            <person name="Detter J.C."/>
            <person name="Glavina del Rio T."/>
            <person name="Hammon N."/>
            <person name="Israni S."/>
            <person name="Dalin E."/>
            <person name="Tice H."/>
            <person name="Pitluck S."/>
            <person name="Chertkov O."/>
            <person name="Han C."/>
            <person name="Thomson S."/>
            <person name="Schmutz J."/>
            <person name="Larimer F."/>
            <person name="Land M."/>
            <person name="Kyrpides N."/>
            <person name="Ivanova N."/>
            <person name="Fredrickson J."/>
            <person name="Romine M.F."/>
            <person name="Richardson P."/>
        </authorList>
    </citation>
    <scope>NUCLEOTIDE SEQUENCE [LARGE SCALE GENOMIC DNA]</scope>
    <source>
        <strain evidence="3">ATCC 700278 / DSM 12444 / CCUG 56034 / CIP 105152 / NBRC 16084 / F199</strain>
        <plasmid evidence="2 3">pNL2</plasmid>
    </source>
</reference>
<evidence type="ECO:0000313" key="2">
    <source>
        <dbReference type="EMBL" id="ABP64543.1"/>
    </source>
</evidence>
<protein>
    <submittedName>
        <fullName evidence="2">Xylose isomerase domain protein TIM barrel</fullName>
    </submittedName>
</protein>
<dbReference type="Gene3D" id="3.20.20.150">
    <property type="entry name" value="Divalent-metal-dependent TIM barrel enzymes"/>
    <property type="match status" value="1"/>
</dbReference>
<dbReference type="GO" id="GO:0016853">
    <property type="term" value="F:isomerase activity"/>
    <property type="evidence" value="ECO:0007669"/>
    <property type="project" value="UniProtKB-KW"/>
</dbReference>
<dbReference type="SUPFAM" id="SSF51658">
    <property type="entry name" value="Xylose isomerase-like"/>
    <property type="match status" value="1"/>
</dbReference>
<dbReference type="HOGENOM" id="CLU_035063_4_0_5"/>
<proteinExistence type="predicted"/>
<dbReference type="InterPro" id="IPR036237">
    <property type="entry name" value="Xyl_isomerase-like_sf"/>
</dbReference>
<keyword evidence="3" id="KW-1185">Reference proteome</keyword>
<dbReference type="KEGG" id="nar:Saro_3684"/>
<accession>A4XF32</accession>
<evidence type="ECO:0000259" key="1">
    <source>
        <dbReference type="Pfam" id="PF01261"/>
    </source>
</evidence>
<keyword evidence="2" id="KW-0614">Plasmid</keyword>
<dbReference type="Proteomes" id="UP000009134">
    <property type="component" value="Plasmid pNL2"/>
</dbReference>
<dbReference type="EMBL" id="CP000677">
    <property type="protein sequence ID" value="ABP64543.1"/>
    <property type="molecule type" value="Genomic_DNA"/>
</dbReference>
<dbReference type="PANTHER" id="PTHR12110">
    <property type="entry name" value="HYDROXYPYRUVATE ISOMERASE"/>
    <property type="match status" value="1"/>
</dbReference>
<dbReference type="PANTHER" id="PTHR12110:SF48">
    <property type="entry name" value="BLL3656 PROTEIN"/>
    <property type="match status" value="1"/>
</dbReference>
<organism evidence="2 3">
    <name type="scientific">Novosphingobium aromaticivorans (strain ATCC 700278 / DSM 12444 / CCUG 56034 / CIP 105152 / NBRC 16084 / F199)</name>
    <dbReference type="NCBI Taxonomy" id="279238"/>
    <lineage>
        <taxon>Bacteria</taxon>
        <taxon>Pseudomonadati</taxon>
        <taxon>Pseudomonadota</taxon>
        <taxon>Alphaproteobacteria</taxon>
        <taxon>Sphingomonadales</taxon>
        <taxon>Sphingomonadaceae</taxon>
        <taxon>Novosphingobium</taxon>
    </lineage>
</organism>
<dbReference type="Pfam" id="PF01261">
    <property type="entry name" value="AP_endonuc_2"/>
    <property type="match status" value="1"/>
</dbReference>
<dbReference type="InterPro" id="IPR050312">
    <property type="entry name" value="IolE/XylAMocC-like"/>
</dbReference>
<keyword evidence="2" id="KW-0413">Isomerase</keyword>
<dbReference type="AlphaFoldDB" id="A4XF32"/>